<keyword evidence="8" id="KW-0648">Protein biosynthesis</keyword>
<dbReference type="Proteomes" id="UP000694861">
    <property type="component" value="Linkage group LG2"/>
</dbReference>
<feature type="compositionally biased region" description="Basic residues" evidence="4">
    <location>
        <begin position="297"/>
        <end position="312"/>
    </location>
</feature>
<name>A0ABM0NFN7_PRUMU</name>
<feature type="compositionally biased region" description="Basic and acidic residues" evidence="4">
    <location>
        <begin position="225"/>
        <end position="249"/>
    </location>
</feature>
<feature type="domain" description="Ribosomal RNA-processing protein 14 N-terminal" evidence="6">
    <location>
        <begin position="22"/>
        <end position="82"/>
    </location>
</feature>
<protein>
    <submittedName>
        <fullName evidence="8">Eukaryotic translation initiation factor 5B</fullName>
    </submittedName>
</protein>
<dbReference type="InterPro" id="IPR007019">
    <property type="entry name" value="SURF6"/>
</dbReference>
<feature type="compositionally biased region" description="Basic and acidic residues" evidence="4">
    <location>
        <begin position="147"/>
        <end position="199"/>
    </location>
</feature>
<evidence type="ECO:0000259" key="6">
    <source>
        <dbReference type="Pfam" id="PF15459"/>
    </source>
</evidence>
<reference evidence="7" key="1">
    <citation type="journal article" date="2012" name="Nat. Commun.">
        <title>The genome of Prunus mume.</title>
        <authorList>
            <person name="Zhang Q."/>
            <person name="Chen W."/>
            <person name="Sun L."/>
            <person name="Zhao F."/>
            <person name="Huang B."/>
            <person name="Yang W."/>
            <person name="Tao Y."/>
            <person name="Wang J."/>
            <person name="Yuan Z."/>
            <person name="Fan G."/>
            <person name="Xing Z."/>
            <person name="Han C."/>
            <person name="Pan H."/>
            <person name="Zhong X."/>
            <person name="Shi W."/>
            <person name="Liang X."/>
            <person name="Du D."/>
            <person name="Sun F."/>
            <person name="Xu Z."/>
            <person name="Hao R."/>
            <person name="Lv T."/>
            <person name="Lv Y."/>
            <person name="Zheng Z."/>
            <person name="Sun M."/>
            <person name="Luo L."/>
            <person name="Cai M."/>
            <person name="Gao Y."/>
            <person name="Wang J."/>
            <person name="Yin Y."/>
            <person name="Xu X."/>
            <person name="Cheng T."/>
            <person name="Wang J."/>
        </authorList>
    </citation>
    <scope>NUCLEOTIDE SEQUENCE [LARGE SCALE GENOMIC DNA]</scope>
</reference>
<keyword evidence="8" id="KW-0396">Initiation factor</keyword>
<feature type="compositionally biased region" description="Basic and acidic residues" evidence="4">
    <location>
        <begin position="63"/>
        <end position="83"/>
    </location>
</feature>
<accession>A0ABM0NFN7</accession>
<dbReference type="GeneID" id="103323862"/>
<dbReference type="Pfam" id="PF15459">
    <property type="entry name" value="RRP14"/>
    <property type="match status" value="1"/>
</dbReference>
<proteinExistence type="inferred from homology"/>
<keyword evidence="7" id="KW-1185">Reference proteome</keyword>
<dbReference type="Pfam" id="PF04935">
    <property type="entry name" value="SURF6"/>
    <property type="match status" value="1"/>
</dbReference>
<dbReference type="InterPro" id="IPR029190">
    <property type="entry name" value="Rrp14/SURF6_C"/>
</dbReference>
<dbReference type="PANTHER" id="PTHR14369">
    <property type="entry name" value="SURFEIT LOCUS PROTEIN 6"/>
    <property type="match status" value="1"/>
</dbReference>
<gene>
    <name evidence="8" type="primary">LOC103323862</name>
</gene>
<keyword evidence="3" id="KW-0539">Nucleus</keyword>
<evidence type="ECO:0000256" key="3">
    <source>
        <dbReference type="ARBA" id="ARBA00023242"/>
    </source>
</evidence>
<evidence type="ECO:0000256" key="2">
    <source>
        <dbReference type="ARBA" id="ARBA00005904"/>
    </source>
</evidence>
<evidence type="ECO:0000313" key="7">
    <source>
        <dbReference type="Proteomes" id="UP000694861"/>
    </source>
</evidence>
<organism evidence="7 8">
    <name type="scientific">Prunus mume</name>
    <name type="common">Japanese apricot</name>
    <name type="synonym">Armeniaca mume</name>
    <dbReference type="NCBI Taxonomy" id="102107"/>
    <lineage>
        <taxon>Eukaryota</taxon>
        <taxon>Viridiplantae</taxon>
        <taxon>Streptophyta</taxon>
        <taxon>Embryophyta</taxon>
        <taxon>Tracheophyta</taxon>
        <taxon>Spermatophyta</taxon>
        <taxon>Magnoliopsida</taxon>
        <taxon>eudicotyledons</taxon>
        <taxon>Gunneridae</taxon>
        <taxon>Pentapetalae</taxon>
        <taxon>rosids</taxon>
        <taxon>fabids</taxon>
        <taxon>Rosales</taxon>
        <taxon>Rosaceae</taxon>
        <taxon>Amygdaloideae</taxon>
        <taxon>Amygdaleae</taxon>
        <taxon>Prunus</taxon>
    </lineage>
</organism>
<comment type="subcellular location">
    <subcellularLocation>
        <location evidence="1">Nucleus</location>
    </subcellularLocation>
</comment>
<dbReference type="RefSeq" id="XP_008224105.1">
    <property type="nucleotide sequence ID" value="XM_008225883.2"/>
</dbReference>
<evidence type="ECO:0000256" key="1">
    <source>
        <dbReference type="ARBA" id="ARBA00004123"/>
    </source>
</evidence>
<feature type="compositionally biased region" description="Basic and acidic residues" evidence="4">
    <location>
        <begin position="316"/>
        <end position="327"/>
    </location>
</feature>
<evidence type="ECO:0000313" key="8">
    <source>
        <dbReference type="RefSeq" id="XP_008224105.1"/>
    </source>
</evidence>
<feature type="domain" description="Ribosomal RNA-processing protein 14/surfeit locus protein 6 C-terminal" evidence="5">
    <location>
        <begin position="152"/>
        <end position="267"/>
    </location>
</feature>
<dbReference type="InterPro" id="IPR029188">
    <property type="entry name" value="Rrp14_N"/>
</dbReference>
<feature type="region of interest" description="Disordered" evidence="4">
    <location>
        <begin position="61"/>
        <end position="115"/>
    </location>
</feature>
<dbReference type="GO" id="GO:0003743">
    <property type="term" value="F:translation initiation factor activity"/>
    <property type="evidence" value="ECO:0007669"/>
    <property type="project" value="UniProtKB-KW"/>
</dbReference>
<sequence>MKKKRASHAIHLKPVLDLKSIIHQNSQFFDKLVELIPARFYLPIDDDEKPWFQGLSKSAKASAKKESKENIKKARRQRLDPEKSSTTTLDLLKQSLEKKSSDESDSDEIEVKPVVAGLEDDDRSVTYEELQHRLRCKIEEFRAGRHCEGSERARKRIERHERYEKKGADPKKRKRETASDGKKSTSDDSVREDAAEASKELTFGHVKLGNEDELGKKNKKRKLSKLQELERAKQLEEAKKDPEKGEIIAKKHSWKAATSRAAGIKVHEKWKGRVETTEKMKADKQKKRSDNISQKKQEKKMRKIAKREKKLMRPGFEGRKEGFITQG</sequence>
<feature type="region of interest" description="Disordered" evidence="4">
    <location>
        <begin position="147"/>
        <end position="327"/>
    </location>
</feature>
<evidence type="ECO:0000256" key="4">
    <source>
        <dbReference type="SAM" id="MobiDB-lite"/>
    </source>
</evidence>
<evidence type="ECO:0000259" key="5">
    <source>
        <dbReference type="Pfam" id="PF04935"/>
    </source>
</evidence>
<feature type="compositionally biased region" description="Basic and acidic residues" evidence="4">
    <location>
        <begin position="265"/>
        <end position="296"/>
    </location>
</feature>
<reference evidence="8" key="2">
    <citation type="submission" date="2025-08" db="UniProtKB">
        <authorList>
            <consortium name="RefSeq"/>
        </authorList>
    </citation>
    <scope>IDENTIFICATION</scope>
</reference>
<dbReference type="PANTHER" id="PTHR14369:SF0">
    <property type="entry name" value="SURFEIT LOCUS PROTEIN 6"/>
    <property type="match status" value="1"/>
</dbReference>
<comment type="similarity">
    <text evidence="2">Belongs to the SURF6 family.</text>
</comment>